<reference evidence="1" key="1">
    <citation type="submission" date="2020-08" db="EMBL/GenBank/DDBJ databases">
        <title>Multicomponent nature underlies the extraordinary mechanical properties of spider dragline silk.</title>
        <authorList>
            <person name="Kono N."/>
            <person name="Nakamura H."/>
            <person name="Mori M."/>
            <person name="Yoshida Y."/>
            <person name="Ohtoshi R."/>
            <person name="Malay A.D."/>
            <person name="Moran D.A.P."/>
            <person name="Tomita M."/>
            <person name="Numata K."/>
            <person name="Arakawa K."/>
        </authorList>
    </citation>
    <scope>NUCLEOTIDE SEQUENCE</scope>
</reference>
<gene>
    <name evidence="1" type="ORF">NPIL_82621</name>
</gene>
<comment type="caution">
    <text evidence="1">The sequence shown here is derived from an EMBL/GenBank/DDBJ whole genome shotgun (WGS) entry which is preliminary data.</text>
</comment>
<dbReference type="EMBL" id="BMAW01068505">
    <property type="protein sequence ID" value="GFT64831.1"/>
    <property type="molecule type" value="Genomic_DNA"/>
</dbReference>
<evidence type="ECO:0000313" key="1">
    <source>
        <dbReference type="EMBL" id="GFT64831.1"/>
    </source>
</evidence>
<name>A0A8X6TZ07_NEPPI</name>
<evidence type="ECO:0000313" key="2">
    <source>
        <dbReference type="Proteomes" id="UP000887013"/>
    </source>
</evidence>
<sequence>MTHDPRNTDYRPVVAVDCAIFLDDAVKQLWNECEKENKLLERKSKQRLGRNRLIICETHRKQLGMQSLSRIVKGNTESGRKRSPY</sequence>
<dbReference type="Proteomes" id="UP000887013">
    <property type="component" value="Unassembled WGS sequence"/>
</dbReference>
<proteinExistence type="predicted"/>
<keyword evidence="2" id="KW-1185">Reference proteome</keyword>
<protein>
    <submittedName>
        <fullName evidence="1">Uncharacterized protein</fullName>
    </submittedName>
</protein>
<organism evidence="1 2">
    <name type="scientific">Nephila pilipes</name>
    <name type="common">Giant wood spider</name>
    <name type="synonym">Nephila maculata</name>
    <dbReference type="NCBI Taxonomy" id="299642"/>
    <lineage>
        <taxon>Eukaryota</taxon>
        <taxon>Metazoa</taxon>
        <taxon>Ecdysozoa</taxon>
        <taxon>Arthropoda</taxon>
        <taxon>Chelicerata</taxon>
        <taxon>Arachnida</taxon>
        <taxon>Araneae</taxon>
        <taxon>Araneomorphae</taxon>
        <taxon>Entelegynae</taxon>
        <taxon>Araneoidea</taxon>
        <taxon>Nephilidae</taxon>
        <taxon>Nephila</taxon>
    </lineage>
</organism>
<accession>A0A8X6TZ07</accession>
<dbReference type="AlphaFoldDB" id="A0A8X6TZ07"/>